<keyword evidence="1" id="KW-0472">Membrane</keyword>
<dbReference type="AlphaFoldDB" id="A0AAD1IL48"/>
<dbReference type="Proteomes" id="UP000466607">
    <property type="component" value="Chromosome"/>
</dbReference>
<accession>A0AAD1IL48</accession>
<proteinExistence type="predicted"/>
<sequence length="107" mass="11238">MTALTRLNNLDSRAWSTATWSAPFVTQLVLALVIVTSWLLGKWHPGTNGAILFLISAAVVFVLGAVLCAALTRSASARARGLALSLAGSFAVVLVGGLVYGLWILAW</sequence>
<evidence type="ECO:0000313" key="2">
    <source>
        <dbReference type="EMBL" id="BBY17725.1"/>
    </source>
</evidence>
<evidence type="ECO:0000256" key="1">
    <source>
        <dbReference type="SAM" id="Phobius"/>
    </source>
</evidence>
<evidence type="ECO:0000313" key="3">
    <source>
        <dbReference type="Proteomes" id="UP000466607"/>
    </source>
</evidence>
<keyword evidence="1" id="KW-0812">Transmembrane</keyword>
<keyword evidence="3" id="KW-1185">Reference proteome</keyword>
<gene>
    <name evidence="2" type="ORF">MLIT_33170</name>
</gene>
<feature type="transmembrane region" description="Helical" evidence="1">
    <location>
        <begin position="51"/>
        <end position="71"/>
    </location>
</feature>
<dbReference type="EMBL" id="AP022586">
    <property type="protein sequence ID" value="BBY17725.1"/>
    <property type="molecule type" value="Genomic_DNA"/>
</dbReference>
<keyword evidence="1" id="KW-1133">Transmembrane helix</keyword>
<protein>
    <submittedName>
        <fullName evidence="2">Uncharacterized protein</fullName>
    </submittedName>
</protein>
<feature type="transmembrane region" description="Helical" evidence="1">
    <location>
        <begin position="20"/>
        <end position="39"/>
    </location>
</feature>
<feature type="transmembrane region" description="Helical" evidence="1">
    <location>
        <begin position="83"/>
        <end position="106"/>
    </location>
</feature>
<reference evidence="2 3" key="1">
    <citation type="journal article" date="2019" name="Emerg. Microbes Infect.">
        <title>Comprehensive subspecies identification of 175 nontuberculous mycobacteria species based on 7547 genomic profiles.</title>
        <authorList>
            <person name="Matsumoto Y."/>
            <person name="Kinjo T."/>
            <person name="Motooka D."/>
            <person name="Nabeya D."/>
            <person name="Jung N."/>
            <person name="Uechi K."/>
            <person name="Horii T."/>
            <person name="Iida T."/>
            <person name="Fujita J."/>
            <person name="Nakamura S."/>
        </authorList>
    </citation>
    <scope>NUCLEOTIDE SEQUENCE [LARGE SCALE GENOMIC DNA]</scope>
    <source>
        <strain evidence="2 3">JCM 17423</strain>
    </source>
</reference>
<organism evidence="2 3">
    <name type="scientific">Mycolicibacterium litorale</name>
    <dbReference type="NCBI Taxonomy" id="758802"/>
    <lineage>
        <taxon>Bacteria</taxon>
        <taxon>Bacillati</taxon>
        <taxon>Actinomycetota</taxon>
        <taxon>Actinomycetes</taxon>
        <taxon>Mycobacteriales</taxon>
        <taxon>Mycobacteriaceae</taxon>
        <taxon>Mycolicibacterium</taxon>
    </lineage>
</organism>
<name>A0AAD1IL48_9MYCO</name>